<dbReference type="PANTHER" id="PTHR17985:SF16">
    <property type="entry name" value="TRANSPORT_GOLGI ORGANIZATION-LIKE PROTEIN (DUF833)"/>
    <property type="match status" value="1"/>
</dbReference>
<evidence type="ECO:0000313" key="1">
    <source>
        <dbReference type="EMBL" id="KAK2665719.1"/>
    </source>
</evidence>
<organism evidence="1 2">
    <name type="scientific">Dipteronia dyeriana</name>
    <dbReference type="NCBI Taxonomy" id="168575"/>
    <lineage>
        <taxon>Eukaryota</taxon>
        <taxon>Viridiplantae</taxon>
        <taxon>Streptophyta</taxon>
        <taxon>Embryophyta</taxon>
        <taxon>Tracheophyta</taxon>
        <taxon>Spermatophyta</taxon>
        <taxon>Magnoliopsida</taxon>
        <taxon>eudicotyledons</taxon>
        <taxon>Gunneridae</taxon>
        <taxon>Pentapetalae</taxon>
        <taxon>rosids</taxon>
        <taxon>malvids</taxon>
        <taxon>Sapindales</taxon>
        <taxon>Sapindaceae</taxon>
        <taxon>Hippocastanoideae</taxon>
        <taxon>Acereae</taxon>
        <taxon>Dipteronia</taxon>
    </lineage>
</organism>
<dbReference type="Pfam" id="PF05742">
    <property type="entry name" value="TANGO2"/>
    <property type="match status" value="1"/>
</dbReference>
<comment type="caution">
    <text evidence="1">The sequence shown here is derived from an EMBL/GenBank/DDBJ whole genome shotgun (WGS) entry which is preliminary data.</text>
</comment>
<gene>
    <name evidence="1" type="ORF">Ddye_004293</name>
</gene>
<evidence type="ECO:0000313" key="2">
    <source>
        <dbReference type="Proteomes" id="UP001280121"/>
    </source>
</evidence>
<name>A0AAD9XTW5_9ROSI</name>
<proteinExistence type="predicted"/>
<keyword evidence="2" id="KW-1185">Reference proteome</keyword>
<dbReference type="Proteomes" id="UP001280121">
    <property type="component" value="Unassembled WGS sequence"/>
</dbReference>
<sequence length="265" mass="30499">MCIAVFMWQAHPLYPFLLLLNRDEFHSRPTRPLEWWEGGEILGGRDEKAGGTWLACSRDGKVAFLTNFRELQSIPQAKSRGDLPVRFLKSKISPMDFAEEFVKEVDQYNGFNLILADIQSKAMVYITNRPEEGKSFITYVSPGIHVLTNSRLDSPWPKAQRLGDNFRELLNVYDGEGELPIKEMVEKLMRNTTKDDESLLPGIYPPEREYNTSSIFIDTETPLGRYGTRSTSGLFIKSNGGVEFHERHLEEDLWKEQTVTFQIEK</sequence>
<dbReference type="InterPro" id="IPR008551">
    <property type="entry name" value="TANGO2"/>
</dbReference>
<dbReference type="PANTHER" id="PTHR17985">
    <property type="entry name" value="SER/THR-RICH PROTEIN T10 IN DGCR REGION"/>
    <property type="match status" value="1"/>
</dbReference>
<dbReference type="AlphaFoldDB" id="A0AAD9XTW5"/>
<dbReference type="EMBL" id="JANJYI010000001">
    <property type="protein sequence ID" value="KAK2665719.1"/>
    <property type="molecule type" value="Genomic_DNA"/>
</dbReference>
<accession>A0AAD9XTW5</accession>
<reference evidence="1" key="1">
    <citation type="journal article" date="2023" name="Plant J.">
        <title>Genome sequences and population genomics provide insights into the demographic history, inbreeding, and mutation load of two 'living fossil' tree species of Dipteronia.</title>
        <authorList>
            <person name="Feng Y."/>
            <person name="Comes H.P."/>
            <person name="Chen J."/>
            <person name="Zhu S."/>
            <person name="Lu R."/>
            <person name="Zhang X."/>
            <person name="Li P."/>
            <person name="Qiu J."/>
            <person name="Olsen K.M."/>
            <person name="Qiu Y."/>
        </authorList>
    </citation>
    <scope>NUCLEOTIDE SEQUENCE</scope>
    <source>
        <strain evidence="1">KIB01</strain>
    </source>
</reference>
<protein>
    <submittedName>
        <fullName evidence="1">Uncharacterized protein</fullName>
    </submittedName>
</protein>